<keyword evidence="1 3" id="KW-0413">Isomerase</keyword>
<keyword evidence="4" id="KW-1185">Reference proteome</keyword>
<gene>
    <name evidence="3" type="ORF">H8709_10405</name>
</gene>
<dbReference type="EMBL" id="JACRTC010000008">
    <property type="protein sequence ID" value="MBC8571236.1"/>
    <property type="molecule type" value="Genomic_DNA"/>
</dbReference>
<evidence type="ECO:0000256" key="2">
    <source>
        <dbReference type="ARBA" id="ARBA00023277"/>
    </source>
</evidence>
<sequence length="458" mass="50470">MYNFRKCTLGVAPTRRDMFLNNCKDAIIERVRELAEKYDVELVTIEGLTEEGLLIDNGDIEKIVRHFRENDVDAVFVPHANFGQEEAVAKLCKAMGKPVLLWGPRDPAPLGVVDQMADRAYDVQCGLFATGKALLSYGVPYTYIENCWIDSPILEKGFDDFIRSVCAAKAFRNARVAQLSVRPWQFLTVRCNESELLEKFGIEVTPIESSELIAAIQGTLLGQKDDIAAKIAGWGEKVDLSAMEPGALEKMAAAVIGIRRVAEEHGCTVMAGECWKMLQAAFGISACFVWGALTDEGMPVTCETDVLGAIGSGVMFGATRGEHTPFFADITVRHPTNDNAELLWHCGPFPMSLAKRGGHPSVIGGKGQWEIEGGDITILRMGADHGRYTMFAGEVTGTEGPKTNGNYIWVETDNWPKWERKLVTGPYIHHVSGAHGKYQAIIHEALRYMGDIHADFIE</sequence>
<proteinExistence type="predicted"/>
<protein>
    <submittedName>
        <fullName evidence="3">Sugar isomerase</fullName>
    </submittedName>
</protein>
<organism evidence="3 4">
    <name type="scientific">Zongyangia hominis</name>
    <dbReference type="NCBI Taxonomy" id="2763677"/>
    <lineage>
        <taxon>Bacteria</taxon>
        <taxon>Bacillati</taxon>
        <taxon>Bacillota</taxon>
        <taxon>Clostridia</taxon>
        <taxon>Eubacteriales</taxon>
        <taxon>Oscillospiraceae</taxon>
        <taxon>Zongyangia</taxon>
    </lineage>
</organism>
<dbReference type="AlphaFoldDB" id="A0A926EFQ6"/>
<evidence type="ECO:0000313" key="4">
    <source>
        <dbReference type="Proteomes" id="UP000660861"/>
    </source>
</evidence>
<dbReference type="SUPFAM" id="SSF53743">
    <property type="entry name" value="FucI/AraA N-terminal and middle domains"/>
    <property type="match status" value="1"/>
</dbReference>
<dbReference type="PANTHER" id="PTHR36120:SF1">
    <property type="entry name" value="L-FUCOSE ISOMERASE C-TERMINAL DOMAIN-CONTAINING PROTEIN"/>
    <property type="match status" value="1"/>
</dbReference>
<name>A0A926EFQ6_9FIRM</name>
<dbReference type="RefSeq" id="WP_262398318.1">
    <property type="nucleotide sequence ID" value="NZ_JACRTC010000008.1"/>
</dbReference>
<keyword evidence="2" id="KW-0119">Carbohydrate metabolism</keyword>
<dbReference type="GO" id="GO:0005737">
    <property type="term" value="C:cytoplasm"/>
    <property type="evidence" value="ECO:0007669"/>
    <property type="project" value="InterPro"/>
</dbReference>
<dbReference type="GO" id="GO:0005996">
    <property type="term" value="P:monosaccharide metabolic process"/>
    <property type="evidence" value="ECO:0007669"/>
    <property type="project" value="InterPro"/>
</dbReference>
<dbReference type="Proteomes" id="UP000660861">
    <property type="component" value="Unassembled WGS sequence"/>
</dbReference>
<dbReference type="GO" id="GO:0016861">
    <property type="term" value="F:intramolecular oxidoreductase activity, interconverting aldoses and ketoses"/>
    <property type="evidence" value="ECO:0007669"/>
    <property type="project" value="InterPro"/>
</dbReference>
<accession>A0A926EFQ6</accession>
<dbReference type="PANTHER" id="PTHR36120">
    <property type="entry name" value="FUCOSE ISOMERASE"/>
    <property type="match status" value="1"/>
</dbReference>
<dbReference type="InterPro" id="IPR009015">
    <property type="entry name" value="Fucose_isomerase_N/cen_sf"/>
</dbReference>
<evidence type="ECO:0000313" key="3">
    <source>
        <dbReference type="EMBL" id="MBC8571236.1"/>
    </source>
</evidence>
<reference evidence="3" key="1">
    <citation type="submission" date="2020-08" db="EMBL/GenBank/DDBJ databases">
        <title>Genome public.</title>
        <authorList>
            <person name="Liu C."/>
            <person name="Sun Q."/>
        </authorList>
    </citation>
    <scope>NUCLEOTIDE SEQUENCE</scope>
    <source>
        <strain evidence="3">NSJ-54</strain>
    </source>
</reference>
<comment type="caution">
    <text evidence="3">The sequence shown here is derived from an EMBL/GenBank/DDBJ whole genome shotgun (WGS) entry which is preliminary data.</text>
</comment>
<evidence type="ECO:0000256" key="1">
    <source>
        <dbReference type="ARBA" id="ARBA00023235"/>
    </source>
</evidence>